<sequence>MAQLGIGRIFQMANALRSQTRSIYHLTANHETIPERIQRYECLFCRRETDGWDIRQAMNDMAGMDMVPDPRIIISALYACRRINEYALAIRFLETIRLKCEACESLHKIYPYILQEIGPTLDELGIDTPEALNYDKPELFLPDSDDYIVDKQ</sequence>
<dbReference type="InterPro" id="IPR036545">
    <property type="entry name" value="Cyt_c_oxidase_su5A/6_sf"/>
</dbReference>
<dbReference type="GO" id="GO:0046872">
    <property type="term" value="F:metal ion binding"/>
    <property type="evidence" value="ECO:0007669"/>
    <property type="project" value="UniProtKB-UniRule"/>
</dbReference>
<keyword evidence="5 13" id="KW-0349">Heme</keyword>
<evidence type="ECO:0000256" key="12">
    <source>
        <dbReference type="ARBA" id="ARBA00031049"/>
    </source>
</evidence>
<keyword evidence="8 13" id="KW-0809">Transit peptide</keyword>
<comment type="function">
    <text evidence="13">Component of the cytochrome c oxidase, the last enzyme in the mitochondrial electron transport chain which drives oxidative phosphorylation. The respiratory chain contains 3 multisubunit complexes succinate dehydrogenase (complex II, CII), ubiquinol-cytochrome c oxidoreductase (cytochrome b-c1 complex, complex III, CIII) and cytochrome c oxidase (complex IV, CIV), that cooperate to transfer electrons derived from NADH and succinate to molecular oxygen, creating an electrochemical gradient over the inner membrane that drives transmembrane transport and the ATP synthase. Cytochrome c oxidase is the component of the respiratory chain that catalyzes the reduction of oxygen to water. Electrons originating from reduced cytochrome c in the intermembrane space (IMS) are transferred via the dinuclear copper A center (CU(A)) of subunit 2 and heme A of subunit 1 to the active site in subunit 1, a binuclear center (BNC) formed by heme A3 and copper B (CU(B)). The BNC reduces molecular oxygen to 2 water molecules using 4 electrons from cytochrome c in the IMS and 4 protons from the mitochondrial matrix.</text>
</comment>
<dbReference type="Pfam" id="PF02284">
    <property type="entry name" value="COX5A"/>
    <property type="match status" value="1"/>
</dbReference>
<evidence type="ECO:0000256" key="7">
    <source>
        <dbReference type="ARBA" id="ARBA00022792"/>
    </source>
</evidence>
<gene>
    <name evidence="14" type="ORF">RN001_001391</name>
</gene>
<dbReference type="SUPFAM" id="SSF48479">
    <property type="entry name" value="Cytochrome c oxidase subunit E"/>
    <property type="match status" value="1"/>
</dbReference>
<keyword evidence="7 13" id="KW-0999">Mitochondrion inner membrane</keyword>
<proteinExistence type="inferred from homology"/>
<reference evidence="15" key="1">
    <citation type="submission" date="2023-01" db="EMBL/GenBank/DDBJ databases">
        <title>Key to firefly adult light organ development and bioluminescence: homeobox transcription factors regulate luciferase expression and transportation to peroxisome.</title>
        <authorList>
            <person name="Fu X."/>
        </authorList>
    </citation>
    <scope>NUCLEOTIDE SEQUENCE [LARGE SCALE GENOMIC DNA]</scope>
</reference>
<dbReference type="Gene3D" id="1.25.40.40">
    <property type="entry name" value="Cytochrome c oxidase, subunit Va/VI"/>
    <property type="match status" value="1"/>
</dbReference>
<dbReference type="CDD" id="cd00923">
    <property type="entry name" value="Cyt_c_Oxidase_Va"/>
    <property type="match status" value="1"/>
</dbReference>
<evidence type="ECO:0000256" key="8">
    <source>
        <dbReference type="ARBA" id="ARBA00022946"/>
    </source>
</evidence>
<evidence type="ECO:0000256" key="6">
    <source>
        <dbReference type="ARBA" id="ARBA00022723"/>
    </source>
</evidence>
<dbReference type="GO" id="GO:0045277">
    <property type="term" value="C:respiratory chain complex IV"/>
    <property type="evidence" value="ECO:0007669"/>
    <property type="project" value="UniProtKB-UniRule"/>
</dbReference>
<protein>
    <recommendedName>
        <fullName evidence="4 13">Cytochrome c oxidase subunit 5A, mitochondrial</fullName>
    </recommendedName>
    <alternativeName>
        <fullName evidence="12 13">Cytochrome c oxidase polypeptide Va</fullName>
    </alternativeName>
</protein>
<dbReference type="PANTHER" id="PTHR14200:SF11">
    <property type="entry name" value="CYTOCHROME C OXIDASE SUBUNIT 5A, MITOCHONDRIAL"/>
    <property type="match status" value="1"/>
</dbReference>
<keyword evidence="15" id="KW-1185">Reference proteome</keyword>
<organism evidence="14 15">
    <name type="scientific">Aquatica leii</name>
    <dbReference type="NCBI Taxonomy" id="1421715"/>
    <lineage>
        <taxon>Eukaryota</taxon>
        <taxon>Metazoa</taxon>
        <taxon>Ecdysozoa</taxon>
        <taxon>Arthropoda</taxon>
        <taxon>Hexapoda</taxon>
        <taxon>Insecta</taxon>
        <taxon>Pterygota</taxon>
        <taxon>Neoptera</taxon>
        <taxon>Endopterygota</taxon>
        <taxon>Coleoptera</taxon>
        <taxon>Polyphaga</taxon>
        <taxon>Elateriformia</taxon>
        <taxon>Elateroidea</taxon>
        <taxon>Lampyridae</taxon>
        <taxon>Luciolinae</taxon>
        <taxon>Aquatica</taxon>
    </lineage>
</organism>
<evidence type="ECO:0000256" key="9">
    <source>
        <dbReference type="ARBA" id="ARBA00023004"/>
    </source>
</evidence>
<evidence type="ECO:0000313" key="15">
    <source>
        <dbReference type="Proteomes" id="UP001353858"/>
    </source>
</evidence>
<evidence type="ECO:0000256" key="3">
    <source>
        <dbReference type="ARBA" id="ARBA00007972"/>
    </source>
</evidence>
<dbReference type="EMBL" id="JARPUR010000001">
    <property type="protein sequence ID" value="KAK4885120.1"/>
    <property type="molecule type" value="Genomic_DNA"/>
</dbReference>
<evidence type="ECO:0000256" key="11">
    <source>
        <dbReference type="ARBA" id="ARBA00023136"/>
    </source>
</evidence>
<dbReference type="InterPro" id="IPR003204">
    <property type="entry name" value="Cyt_c_oxidase_su5A/6"/>
</dbReference>
<dbReference type="GO" id="GO:0006123">
    <property type="term" value="P:mitochondrial electron transport, cytochrome c to oxygen"/>
    <property type="evidence" value="ECO:0007669"/>
    <property type="project" value="UniProtKB-UniRule"/>
</dbReference>
<accession>A0AAN7SSM4</accession>
<keyword evidence="6 13" id="KW-0479">Metal-binding</keyword>
<evidence type="ECO:0000313" key="14">
    <source>
        <dbReference type="EMBL" id="KAK4885120.1"/>
    </source>
</evidence>
<evidence type="ECO:0000256" key="10">
    <source>
        <dbReference type="ARBA" id="ARBA00023128"/>
    </source>
</evidence>
<comment type="subcellular location">
    <subcellularLocation>
        <location evidence="1 13">Mitochondrion inner membrane</location>
        <topology evidence="1 13">Peripheral membrane protein</topology>
        <orientation evidence="1 13">Matrix side</orientation>
    </subcellularLocation>
</comment>
<dbReference type="AlphaFoldDB" id="A0AAN7SSM4"/>
<dbReference type="Proteomes" id="UP001353858">
    <property type="component" value="Unassembled WGS sequence"/>
</dbReference>
<evidence type="ECO:0000256" key="4">
    <source>
        <dbReference type="ARBA" id="ARBA00021968"/>
    </source>
</evidence>
<comment type="pathway">
    <text evidence="2 13">Energy metabolism; oxidative phosphorylation.</text>
</comment>
<keyword evidence="10 13" id="KW-0496">Mitochondrion</keyword>
<keyword evidence="11 13" id="KW-0472">Membrane</keyword>
<comment type="caution">
    <text evidence="14">The sequence shown here is derived from an EMBL/GenBank/DDBJ whole genome shotgun (WGS) entry which is preliminary data.</text>
</comment>
<dbReference type="GO" id="GO:0005743">
    <property type="term" value="C:mitochondrial inner membrane"/>
    <property type="evidence" value="ECO:0007669"/>
    <property type="project" value="UniProtKB-SubCell"/>
</dbReference>
<keyword evidence="9 13" id="KW-0408">Iron</keyword>
<evidence type="ECO:0000256" key="5">
    <source>
        <dbReference type="ARBA" id="ARBA00022617"/>
    </source>
</evidence>
<evidence type="ECO:0000256" key="13">
    <source>
        <dbReference type="RuleBase" id="RU368103"/>
    </source>
</evidence>
<evidence type="ECO:0000256" key="2">
    <source>
        <dbReference type="ARBA" id="ARBA00004673"/>
    </source>
</evidence>
<comment type="subunit">
    <text evidence="13">Component of the cytochrome c oxidase (complex IV, CIV), a multisubunit enzyme composed of a catalytic core of 3 subunits and several supernumerary subunits. The complex exists as a monomer or a dimer and forms supercomplexes (SCs) in the inner mitochondrial membrane with ubiquinol-cytochrome c oxidoreductase (cytochrome b-c1 complex, complex III, CIII).</text>
</comment>
<comment type="similarity">
    <text evidence="3 13">Belongs to the cytochrome c oxidase subunit 5A family.</text>
</comment>
<name>A0AAN7SSM4_9COLE</name>
<dbReference type="PANTHER" id="PTHR14200">
    <property type="entry name" value="CYTOCHROME C OXIDASE POLYPEPTIDE"/>
    <property type="match status" value="1"/>
</dbReference>
<evidence type="ECO:0000256" key="1">
    <source>
        <dbReference type="ARBA" id="ARBA00004443"/>
    </source>
</evidence>